<evidence type="ECO:0000313" key="12">
    <source>
        <dbReference type="EMBL" id="MCW3173143.1"/>
    </source>
</evidence>
<dbReference type="InterPro" id="IPR014014">
    <property type="entry name" value="RNA_helicase_DEAD_Q_motif"/>
</dbReference>
<sequence>MSFENLGLSAAILKAVAKQGYDTPSPIQAQAIPAVLKRQDVMAAAQTGTGKTAGFTLPILELLSQGAPAKRGYVRTLVLTPTRELAAQVQESVATYGKHLPLKSAVVFGGVSIQPQLAALKNGVDILVATPGRLLDLYQQRAINFDHLEILVLDEADRMLDMGFIRDIRKILSFLPTKRQNLMFSATFSDEIRELAKGLVNNPVEISVTPRNSTANSVEQSIYALDKTRKSAALIELIKINDWHQVLVFSRTKHGANRLAKSLEAAGISAVAIHGNKSQTARTKALADFKRGAAQVMVATDIAARGIDIDQLPFVVNFDLPQVPEDYVHRIGRTGRAGASGQAVSLVSEEEGKLLREIEKLIKRQITRNVLPGFEANFNLADTLLSAGAPKKSAGRSTHSRTKSSTSGQDNKIHQRRSNHGEQKSQNGHTATEGAATKSRPPRRKKPLVDLGPKFANRAQTPKSTETKASDNKVNKANAKPQKAQTGDTAAKPKVDPYANARLKLKLKE</sequence>
<evidence type="ECO:0000256" key="4">
    <source>
        <dbReference type="ARBA" id="ARBA00022840"/>
    </source>
</evidence>
<dbReference type="PROSITE" id="PS51194">
    <property type="entry name" value="HELICASE_CTER"/>
    <property type="match status" value="1"/>
</dbReference>
<evidence type="ECO:0000256" key="5">
    <source>
        <dbReference type="ARBA" id="ARBA00038437"/>
    </source>
</evidence>
<dbReference type="InterPro" id="IPR001650">
    <property type="entry name" value="Helicase_C-like"/>
</dbReference>
<dbReference type="RefSeq" id="WP_264726834.1">
    <property type="nucleotide sequence ID" value="NZ_JAPDMX010000028.1"/>
</dbReference>
<dbReference type="InterPro" id="IPR011545">
    <property type="entry name" value="DEAD/DEAH_box_helicase_dom"/>
</dbReference>
<dbReference type="SMART" id="SM00490">
    <property type="entry name" value="HELICc"/>
    <property type="match status" value="1"/>
</dbReference>
<evidence type="ECO:0000256" key="6">
    <source>
        <dbReference type="PROSITE-ProRule" id="PRU00552"/>
    </source>
</evidence>
<evidence type="ECO:0000259" key="10">
    <source>
        <dbReference type="PROSITE" id="PS51194"/>
    </source>
</evidence>
<keyword evidence="13" id="KW-1185">Reference proteome</keyword>
<dbReference type="PANTHER" id="PTHR47959">
    <property type="entry name" value="ATP-DEPENDENT RNA HELICASE RHLE-RELATED"/>
    <property type="match status" value="1"/>
</dbReference>
<evidence type="ECO:0000256" key="2">
    <source>
        <dbReference type="ARBA" id="ARBA00022801"/>
    </source>
</evidence>
<feature type="domain" description="Helicase ATP-binding" evidence="9">
    <location>
        <begin position="32"/>
        <end position="206"/>
    </location>
</feature>
<evidence type="ECO:0000256" key="1">
    <source>
        <dbReference type="ARBA" id="ARBA00022741"/>
    </source>
</evidence>
<evidence type="ECO:0000256" key="7">
    <source>
        <dbReference type="RuleBase" id="RU000492"/>
    </source>
</evidence>
<dbReference type="Pfam" id="PF00270">
    <property type="entry name" value="DEAD"/>
    <property type="match status" value="1"/>
</dbReference>
<accession>A0ABT3IAS1</accession>
<organism evidence="12 13">
    <name type="scientific">Shewanella subflava</name>
    <dbReference type="NCBI Taxonomy" id="2986476"/>
    <lineage>
        <taxon>Bacteria</taxon>
        <taxon>Pseudomonadati</taxon>
        <taxon>Pseudomonadota</taxon>
        <taxon>Gammaproteobacteria</taxon>
        <taxon>Alteromonadales</taxon>
        <taxon>Shewanellaceae</taxon>
        <taxon>Shewanella</taxon>
    </lineage>
</organism>
<dbReference type="InterPro" id="IPR050079">
    <property type="entry name" value="DEAD_box_RNA_helicase"/>
</dbReference>
<evidence type="ECO:0000259" key="9">
    <source>
        <dbReference type="PROSITE" id="PS51192"/>
    </source>
</evidence>
<dbReference type="Gene3D" id="3.40.50.300">
    <property type="entry name" value="P-loop containing nucleotide triphosphate hydrolases"/>
    <property type="match status" value="2"/>
</dbReference>
<feature type="domain" description="DEAD-box RNA helicase Q" evidence="11">
    <location>
        <begin position="1"/>
        <end position="29"/>
    </location>
</feature>
<evidence type="ECO:0000256" key="8">
    <source>
        <dbReference type="SAM" id="MobiDB-lite"/>
    </source>
</evidence>
<dbReference type="InterPro" id="IPR000629">
    <property type="entry name" value="RNA-helicase_DEAD-box_CS"/>
</dbReference>
<dbReference type="CDD" id="cd00268">
    <property type="entry name" value="DEADc"/>
    <property type="match status" value="1"/>
</dbReference>
<dbReference type="SUPFAM" id="SSF52540">
    <property type="entry name" value="P-loop containing nucleoside triphosphate hydrolases"/>
    <property type="match status" value="1"/>
</dbReference>
<dbReference type="PROSITE" id="PS51192">
    <property type="entry name" value="HELICASE_ATP_BIND_1"/>
    <property type="match status" value="1"/>
</dbReference>
<proteinExistence type="inferred from homology"/>
<dbReference type="Proteomes" id="UP001163714">
    <property type="component" value="Unassembled WGS sequence"/>
</dbReference>
<dbReference type="PANTHER" id="PTHR47959:SF13">
    <property type="entry name" value="ATP-DEPENDENT RNA HELICASE RHLE"/>
    <property type="match status" value="1"/>
</dbReference>
<dbReference type="PROSITE" id="PS51195">
    <property type="entry name" value="Q_MOTIF"/>
    <property type="match status" value="1"/>
</dbReference>
<dbReference type="EMBL" id="JAPDMX010000028">
    <property type="protein sequence ID" value="MCW3173143.1"/>
    <property type="molecule type" value="Genomic_DNA"/>
</dbReference>
<keyword evidence="1 7" id="KW-0547">Nucleotide-binding</keyword>
<dbReference type="SMART" id="SM00487">
    <property type="entry name" value="DEXDc"/>
    <property type="match status" value="1"/>
</dbReference>
<evidence type="ECO:0000259" key="11">
    <source>
        <dbReference type="PROSITE" id="PS51195"/>
    </source>
</evidence>
<gene>
    <name evidence="12" type="ORF">OHT75_11700</name>
</gene>
<dbReference type="InterPro" id="IPR027417">
    <property type="entry name" value="P-loop_NTPase"/>
</dbReference>
<keyword evidence="3 7" id="KW-0347">Helicase</keyword>
<evidence type="ECO:0000256" key="3">
    <source>
        <dbReference type="ARBA" id="ARBA00022806"/>
    </source>
</evidence>
<feature type="region of interest" description="Disordered" evidence="8">
    <location>
        <begin position="388"/>
        <end position="509"/>
    </location>
</feature>
<evidence type="ECO:0000313" key="13">
    <source>
        <dbReference type="Proteomes" id="UP001163714"/>
    </source>
</evidence>
<protein>
    <submittedName>
        <fullName evidence="12">DEAD/DEAH box helicase</fullName>
    </submittedName>
</protein>
<dbReference type="CDD" id="cd18787">
    <property type="entry name" value="SF2_C_DEAD"/>
    <property type="match status" value="1"/>
</dbReference>
<feature type="compositionally biased region" description="Basic and acidic residues" evidence="8">
    <location>
        <begin position="465"/>
        <end position="474"/>
    </location>
</feature>
<comment type="caution">
    <text evidence="12">The sequence shown here is derived from an EMBL/GenBank/DDBJ whole genome shotgun (WGS) entry which is preliminary data.</text>
</comment>
<dbReference type="PROSITE" id="PS00039">
    <property type="entry name" value="DEAD_ATP_HELICASE"/>
    <property type="match status" value="1"/>
</dbReference>
<keyword evidence="2 7" id="KW-0378">Hydrolase</keyword>
<dbReference type="GO" id="GO:0004386">
    <property type="term" value="F:helicase activity"/>
    <property type="evidence" value="ECO:0007669"/>
    <property type="project" value="UniProtKB-KW"/>
</dbReference>
<reference evidence="12" key="1">
    <citation type="submission" date="2022-10" db="EMBL/GenBank/DDBJ databases">
        <title>Shewanella flava sp. nov, isolated from the estuary of the Fenhe River into the Yellow River.</title>
        <authorList>
            <person name="Li Y."/>
        </authorList>
    </citation>
    <scope>NUCLEOTIDE SEQUENCE</scope>
    <source>
        <strain evidence="12">FYR11-62</strain>
    </source>
</reference>
<dbReference type="Pfam" id="PF00271">
    <property type="entry name" value="Helicase_C"/>
    <property type="match status" value="1"/>
</dbReference>
<name>A0ABT3IAS1_9GAMM</name>
<dbReference type="InterPro" id="IPR014001">
    <property type="entry name" value="Helicase_ATP-bd"/>
</dbReference>
<comment type="similarity">
    <text evidence="5 7">Belongs to the DEAD box helicase family.</text>
</comment>
<dbReference type="InterPro" id="IPR044742">
    <property type="entry name" value="DEAD/DEAH_RhlB"/>
</dbReference>
<feature type="domain" description="Helicase C-terminal" evidence="10">
    <location>
        <begin position="217"/>
        <end position="379"/>
    </location>
</feature>
<feature type="short sequence motif" description="Q motif" evidence="6">
    <location>
        <begin position="1"/>
        <end position="29"/>
    </location>
</feature>
<keyword evidence="4 7" id="KW-0067">ATP-binding</keyword>